<dbReference type="Gene3D" id="3.30.1330.60">
    <property type="entry name" value="OmpA-like domain"/>
    <property type="match status" value="1"/>
</dbReference>
<protein>
    <recommendedName>
        <fullName evidence="10">OmpA-like domain-containing protein</fullName>
    </recommendedName>
</protein>
<keyword evidence="3" id="KW-1003">Cell membrane</keyword>
<dbReference type="RefSeq" id="WP_044660330.1">
    <property type="nucleotide sequence ID" value="NZ_BMDU01000001.1"/>
</dbReference>
<evidence type="ECO:0000259" key="10">
    <source>
        <dbReference type="PROSITE" id="PS51123"/>
    </source>
</evidence>
<feature type="domain" description="OmpA-like" evidence="10">
    <location>
        <begin position="166"/>
        <end position="287"/>
    </location>
</feature>
<comment type="similarity">
    <text evidence="2">Belongs to the MotB family.</text>
</comment>
<dbReference type="InterPro" id="IPR025713">
    <property type="entry name" value="MotB-like_N_dom"/>
</dbReference>
<feature type="region of interest" description="Disordered" evidence="8">
    <location>
        <begin position="323"/>
        <end position="351"/>
    </location>
</feature>
<dbReference type="PANTHER" id="PTHR30329:SF21">
    <property type="entry name" value="LIPOPROTEIN YIAD-RELATED"/>
    <property type="match status" value="1"/>
</dbReference>
<evidence type="ECO:0000256" key="6">
    <source>
        <dbReference type="ARBA" id="ARBA00023136"/>
    </source>
</evidence>
<dbReference type="Pfam" id="PF13677">
    <property type="entry name" value="MotB_plug"/>
    <property type="match status" value="1"/>
</dbReference>
<dbReference type="InterPro" id="IPR006665">
    <property type="entry name" value="OmpA-like"/>
</dbReference>
<keyword evidence="4 9" id="KW-0812">Transmembrane</keyword>
<evidence type="ECO:0000313" key="12">
    <source>
        <dbReference type="Proteomes" id="UP000628109"/>
    </source>
</evidence>
<keyword evidence="12" id="KW-1185">Reference proteome</keyword>
<evidence type="ECO:0000256" key="8">
    <source>
        <dbReference type="SAM" id="MobiDB-lite"/>
    </source>
</evidence>
<dbReference type="PROSITE" id="PS51123">
    <property type="entry name" value="OMPA_2"/>
    <property type="match status" value="1"/>
</dbReference>
<dbReference type="EMBL" id="BMDU01000001">
    <property type="protein sequence ID" value="GFZ77182.1"/>
    <property type="molecule type" value="Genomic_DNA"/>
</dbReference>
<comment type="caution">
    <text evidence="11">The sequence shown here is derived from an EMBL/GenBank/DDBJ whole genome shotgun (WGS) entry which is preliminary data.</text>
</comment>
<evidence type="ECO:0000256" key="5">
    <source>
        <dbReference type="ARBA" id="ARBA00022989"/>
    </source>
</evidence>
<evidence type="ECO:0000256" key="2">
    <source>
        <dbReference type="ARBA" id="ARBA00008914"/>
    </source>
</evidence>
<dbReference type="Proteomes" id="UP000628109">
    <property type="component" value="Unassembled WGS sequence"/>
</dbReference>
<keyword evidence="6 7" id="KW-0472">Membrane</keyword>
<dbReference type="PANTHER" id="PTHR30329">
    <property type="entry name" value="STATOR ELEMENT OF FLAGELLAR MOTOR COMPLEX"/>
    <property type="match status" value="1"/>
</dbReference>
<proteinExistence type="inferred from homology"/>
<dbReference type="SUPFAM" id="SSF103088">
    <property type="entry name" value="OmpA-like"/>
    <property type="match status" value="1"/>
</dbReference>
<evidence type="ECO:0000256" key="1">
    <source>
        <dbReference type="ARBA" id="ARBA00004162"/>
    </source>
</evidence>
<dbReference type="Pfam" id="PF00691">
    <property type="entry name" value="OmpA"/>
    <property type="match status" value="1"/>
</dbReference>
<evidence type="ECO:0000256" key="3">
    <source>
        <dbReference type="ARBA" id="ARBA00022475"/>
    </source>
</evidence>
<evidence type="ECO:0000313" key="11">
    <source>
        <dbReference type="EMBL" id="GFZ77182.1"/>
    </source>
</evidence>
<dbReference type="InterPro" id="IPR036737">
    <property type="entry name" value="OmpA-like_sf"/>
</dbReference>
<reference evidence="12" key="1">
    <citation type="journal article" date="2019" name="Int. J. Syst. Evol. Microbiol.">
        <title>The Global Catalogue of Microorganisms (GCM) 10K type strain sequencing project: providing services to taxonomists for standard genome sequencing and annotation.</title>
        <authorList>
            <consortium name="The Broad Institute Genomics Platform"/>
            <consortium name="The Broad Institute Genome Sequencing Center for Infectious Disease"/>
            <person name="Wu L."/>
            <person name="Ma J."/>
        </authorList>
    </citation>
    <scope>NUCLEOTIDE SEQUENCE [LARGE SCALE GENOMIC DNA]</scope>
    <source>
        <strain evidence="12">CCM 7327</strain>
    </source>
</reference>
<feature type="compositionally biased region" description="Polar residues" evidence="8">
    <location>
        <begin position="337"/>
        <end position="351"/>
    </location>
</feature>
<dbReference type="CDD" id="cd07185">
    <property type="entry name" value="OmpA_C-like"/>
    <property type="match status" value="1"/>
</dbReference>
<comment type="subcellular location">
    <subcellularLocation>
        <location evidence="1">Cell membrane</location>
        <topology evidence="1">Single-pass membrane protein</topology>
    </subcellularLocation>
</comment>
<sequence length="351" mass="38184">MAEKKRGANEPEPRPIIVKKIVVDGHGGHHGGAWKVAYADFVTAMMAFFLLMWLLGATTEKQRKGLADYFTPTLVQLKEGSAGSNGMFGGDSMTAKENYPTTGGQGNLAITIPRDASGTKDQGGKATKAADRVKFESIRKELEARMARRQGIRKLLKNIRFTETREGLRIDLIDEADFAMFAMGTDRLLPQARELVNEVAATIRTMPNPLIVRGHTDGLPYSAGQTMNNWMLSSARAEATRKALAASGIGNDRFARIEGVADREPFAKGDVYDPRNRRMSIILGWSRGANDGDADEQPDAETRAAIKERDNPMTMARTEARKLDMGGTSLPAGAQLINPTAPGTSNKPGKH</sequence>
<evidence type="ECO:0000256" key="9">
    <source>
        <dbReference type="SAM" id="Phobius"/>
    </source>
</evidence>
<evidence type="ECO:0000256" key="4">
    <source>
        <dbReference type="ARBA" id="ARBA00022692"/>
    </source>
</evidence>
<accession>A0ABQ1ELG9</accession>
<gene>
    <name evidence="11" type="ORF">GCM10019071_02070</name>
</gene>
<dbReference type="InterPro" id="IPR050330">
    <property type="entry name" value="Bact_OuterMem_StrucFunc"/>
</dbReference>
<evidence type="ECO:0000256" key="7">
    <source>
        <dbReference type="PROSITE-ProRule" id="PRU00473"/>
    </source>
</evidence>
<feature type="transmembrane region" description="Helical" evidence="9">
    <location>
        <begin position="36"/>
        <end position="55"/>
    </location>
</feature>
<organism evidence="11 12">
    <name type="scientific">Sphingobium fuliginis (strain ATCC 27551)</name>
    <dbReference type="NCBI Taxonomy" id="336203"/>
    <lineage>
        <taxon>Bacteria</taxon>
        <taxon>Pseudomonadati</taxon>
        <taxon>Pseudomonadota</taxon>
        <taxon>Alphaproteobacteria</taxon>
        <taxon>Sphingomonadales</taxon>
        <taxon>Sphingomonadaceae</taxon>
        <taxon>Sphingobium</taxon>
    </lineage>
</organism>
<keyword evidence="5 9" id="KW-1133">Transmembrane helix</keyword>
<name>A0ABQ1ELG9_SPHSA</name>